<organism evidence="2 3">
    <name type="scientific">Arabidopsis suecica</name>
    <name type="common">Swedish thale-cress</name>
    <name type="synonym">Cardaminopsis suecica</name>
    <dbReference type="NCBI Taxonomy" id="45249"/>
    <lineage>
        <taxon>Eukaryota</taxon>
        <taxon>Viridiplantae</taxon>
        <taxon>Streptophyta</taxon>
        <taxon>Embryophyta</taxon>
        <taxon>Tracheophyta</taxon>
        <taxon>Spermatophyta</taxon>
        <taxon>Magnoliopsida</taxon>
        <taxon>eudicotyledons</taxon>
        <taxon>Gunneridae</taxon>
        <taxon>Pentapetalae</taxon>
        <taxon>rosids</taxon>
        <taxon>malvids</taxon>
        <taxon>Brassicales</taxon>
        <taxon>Brassicaceae</taxon>
        <taxon>Camelineae</taxon>
        <taxon>Arabidopsis</taxon>
    </lineage>
</organism>
<gene>
    <name evidence="2" type="ORF">ISN44_As09g005190</name>
</gene>
<proteinExistence type="predicted"/>
<keyword evidence="3" id="KW-1185">Reference proteome</keyword>
<evidence type="ECO:0000256" key="1">
    <source>
        <dbReference type="SAM" id="MobiDB-lite"/>
    </source>
</evidence>
<sequence>MLTGTGHPVSLDDASRTKMETQDPSTSCHRRVVLRRKKKNELSFVEEA</sequence>
<protein>
    <submittedName>
        <fullName evidence="2">Uncharacterized protein</fullName>
    </submittedName>
</protein>
<dbReference type="EMBL" id="JAEFBJ010000009">
    <property type="protein sequence ID" value="KAG7572125.1"/>
    <property type="molecule type" value="Genomic_DNA"/>
</dbReference>
<accession>A0A8T2AF64</accession>
<name>A0A8T2AF64_ARASU</name>
<evidence type="ECO:0000313" key="3">
    <source>
        <dbReference type="Proteomes" id="UP000694251"/>
    </source>
</evidence>
<feature type="region of interest" description="Disordered" evidence="1">
    <location>
        <begin position="1"/>
        <end position="29"/>
    </location>
</feature>
<evidence type="ECO:0000313" key="2">
    <source>
        <dbReference type="EMBL" id="KAG7572125.1"/>
    </source>
</evidence>
<dbReference type="AlphaFoldDB" id="A0A8T2AF64"/>
<dbReference type="Proteomes" id="UP000694251">
    <property type="component" value="Chromosome 9"/>
</dbReference>
<comment type="caution">
    <text evidence="2">The sequence shown here is derived from an EMBL/GenBank/DDBJ whole genome shotgun (WGS) entry which is preliminary data.</text>
</comment>
<reference evidence="2 3" key="1">
    <citation type="submission" date="2020-12" db="EMBL/GenBank/DDBJ databases">
        <title>Concerted genomic and epigenomic changes stabilize Arabidopsis allopolyploids.</title>
        <authorList>
            <person name="Chen Z."/>
        </authorList>
    </citation>
    <scope>NUCLEOTIDE SEQUENCE [LARGE SCALE GENOMIC DNA]</scope>
    <source>
        <strain evidence="2">As9502</strain>
        <tissue evidence="2">Leaf</tissue>
    </source>
</reference>